<evidence type="ECO:0000313" key="3">
    <source>
        <dbReference type="Proteomes" id="UP001159363"/>
    </source>
</evidence>
<feature type="region of interest" description="Disordered" evidence="1">
    <location>
        <begin position="162"/>
        <end position="182"/>
    </location>
</feature>
<accession>A0ABQ9I333</accession>
<gene>
    <name evidence="2" type="ORF">PR048_010552</name>
</gene>
<name>A0ABQ9I333_9NEOP</name>
<feature type="compositionally biased region" description="Polar residues" evidence="1">
    <location>
        <begin position="163"/>
        <end position="182"/>
    </location>
</feature>
<protein>
    <submittedName>
        <fullName evidence="2">Uncharacterized protein</fullName>
    </submittedName>
</protein>
<comment type="caution">
    <text evidence="2">The sequence shown here is derived from an EMBL/GenBank/DDBJ whole genome shotgun (WGS) entry which is preliminary data.</text>
</comment>
<proteinExistence type="predicted"/>
<reference evidence="2 3" key="1">
    <citation type="submission" date="2023-02" db="EMBL/GenBank/DDBJ databases">
        <title>LHISI_Scaffold_Assembly.</title>
        <authorList>
            <person name="Stuart O.P."/>
            <person name="Cleave R."/>
            <person name="Magrath M.J.L."/>
            <person name="Mikheyev A.S."/>
        </authorList>
    </citation>
    <scope>NUCLEOTIDE SEQUENCE [LARGE SCALE GENOMIC DNA]</scope>
    <source>
        <strain evidence="2">Daus_M_001</strain>
        <tissue evidence="2">Leg muscle</tissue>
    </source>
</reference>
<sequence length="608" mass="68063">MADDNFLKKLMLEYASVCHLRECKRITRYRCMRCNEPLCPERFHRLNSTILCVSGFRLSVHWLLLQCAAVFLQTRWHGIRCLFHCRSVIGSDFTWACLKQWLSNRKRIRIVRLFDRRNARGGEGRRSPRKPADLGIVLHVSHMRKPGSDLAGDRARFALAGGEQSNRSATAAPSMTSKPKQTCSRRSWIRAFRAFNIAGGGKKCMHRPVIVLILLRRTRGFVCTGRRARDLILDVPRRVVLPHCVPVEGPLPHHQGDSSLKGSSEVKWGGGGLRKVPAATFTQRRVLLESSSAAAPISCPRCLPLPPPPFTPFLYPSTSGRNAWVGDCALSDGVSRQIWVALNIEVLRADESDTWRENLPTNGIVRHDSNMLKVQDRPHLESNPVSHDSRLPSACSALEADRRGSVKGDTATRIKSPIATKRTALNWRAVFSSCCVYRAPASLAAGVRRSGYAELFILRRRQRVPGGAQFRRLHLGGVSFPPLPPARVRGRGRPRHTSPPGASPDLAPAVPFSCYLYRNMIFRTVYHNKVDVVRECTTVRLQLTYGANDSKVYVREPRVYWCQVRFCLVLYSSRAGAAMVFVVRLPASHVGEPGSTPGRIALSDFLQM</sequence>
<dbReference type="Proteomes" id="UP001159363">
    <property type="component" value="Chromosome 3"/>
</dbReference>
<dbReference type="EMBL" id="JARBHB010000003">
    <property type="protein sequence ID" value="KAJ8891043.1"/>
    <property type="molecule type" value="Genomic_DNA"/>
</dbReference>
<evidence type="ECO:0000313" key="2">
    <source>
        <dbReference type="EMBL" id="KAJ8891043.1"/>
    </source>
</evidence>
<evidence type="ECO:0000256" key="1">
    <source>
        <dbReference type="SAM" id="MobiDB-lite"/>
    </source>
</evidence>
<keyword evidence="3" id="KW-1185">Reference proteome</keyword>
<organism evidence="2 3">
    <name type="scientific">Dryococelus australis</name>
    <dbReference type="NCBI Taxonomy" id="614101"/>
    <lineage>
        <taxon>Eukaryota</taxon>
        <taxon>Metazoa</taxon>
        <taxon>Ecdysozoa</taxon>
        <taxon>Arthropoda</taxon>
        <taxon>Hexapoda</taxon>
        <taxon>Insecta</taxon>
        <taxon>Pterygota</taxon>
        <taxon>Neoptera</taxon>
        <taxon>Polyneoptera</taxon>
        <taxon>Phasmatodea</taxon>
        <taxon>Verophasmatodea</taxon>
        <taxon>Anareolatae</taxon>
        <taxon>Phasmatidae</taxon>
        <taxon>Eurycanthinae</taxon>
        <taxon>Dryococelus</taxon>
    </lineage>
</organism>